<feature type="region of interest" description="Disordered" evidence="9">
    <location>
        <begin position="205"/>
        <end position="232"/>
    </location>
</feature>
<feature type="compositionally biased region" description="Basic and acidic residues" evidence="9">
    <location>
        <begin position="205"/>
        <end position="218"/>
    </location>
</feature>
<feature type="transmembrane region" description="Helical" evidence="10">
    <location>
        <begin position="113"/>
        <end position="139"/>
    </location>
</feature>
<gene>
    <name evidence="12" type="primary">exbB_20</name>
    <name evidence="12" type="ORF">GALL_235530</name>
</gene>
<keyword evidence="5 10" id="KW-0812">Transmembrane</keyword>
<evidence type="ECO:0000256" key="2">
    <source>
        <dbReference type="ARBA" id="ARBA00010442"/>
    </source>
</evidence>
<dbReference type="InterPro" id="IPR050790">
    <property type="entry name" value="ExbB/TolQ_transport"/>
</dbReference>
<comment type="caution">
    <text evidence="12">The sequence shown here is derived from an EMBL/GenBank/DDBJ whole genome shotgun (WGS) entry which is preliminary data.</text>
</comment>
<evidence type="ECO:0000256" key="9">
    <source>
        <dbReference type="SAM" id="MobiDB-lite"/>
    </source>
</evidence>
<dbReference type="AlphaFoldDB" id="A0A1J5RRA5"/>
<proteinExistence type="inferred from homology"/>
<keyword evidence="7 10" id="KW-1133">Transmembrane helix</keyword>
<keyword evidence="8 10" id="KW-0472">Membrane</keyword>
<feature type="transmembrane region" description="Helical" evidence="10">
    <location>
        <begin position="16"/>
        <end position="37"/>
    </location>
</feature>
<keyword evidence="4" id="KW-1003">Cell membrane</keyword>
<evidence type="ECO:0000256" key="6">
    <source>
        <dbReference type="ARBA" id="ARBA00022927"/>
    </source>
</evidence>
<dbReference type="PANTHER" id="PTHR30625">
    <property type="entry name" value="PROTEIN TOLQ"/>
    <property type="match status" value="1"/>
</dbReference>
<evidence type="ECO:0000313" key="12">
    <source>
        <dbReference type="EMBL" id="OIQ94503.1"/>
    </source>
</evidence>
<dbReference type="PANTHER" id="PTHR30625:SF15">
    <property type="entry name" value="BIOPOLYMER TRANSPORT PROTEIN EXBB"/>
    <property type="match status" value="1"/>
</dbReference>
<evidence type="ECO:0000256" key="3">
    <source>
        <dbReference type="ARBA" id="ARBA00022448"/>
    </source>
</evidence>
<dbReference type="EMBL" id="MLJW01000185">
    <property type="protein sequence ID" value="OIQ94503.1"/>
    <property type="molecule type" value="Genomic_DNA"/>
</dbReference>
<protein>
    <submittedName>
        <fullName evidence="12">Biopolymer transport protein ExbB</fullName>
    </submittedName>
</protein>
<dbReference type="GO" id="GO:0005886">
    <property type="term" value="C:plasma membrane"/>
    <property type="evidence" value="ECO:0007669"/>
    <property type="project" value="UniProtKB-SubCell"/>
</dbReference>
<dbReference type="GO" id="GO:0017038">
    <property type="term" value="P:protein import"/>
    <property type="evidence" value="ECO:0007669"/>
    <property type="project" value="TreeGrafter"/>
</dbReference>
<reference evidence="12" key="1">
    <citation type="submission" date="2016-10" db="EMBL/GenBank/DDBJ databases">
        <title>Sequence of Gallionella enrichment culture.</title>
        <authorList>
            <person name="Poehlein A."/>
            <person name="Muehling M."/>
            <person name="Daniel R."/>
        </authorList>
    </citation>
    <scope>NUCLEOTIDE SEQUENCE</scope>
</reference>
<accession>A0A1J5RRA5</accession>
<evidence type="ECO:0000256" key="8">
    <source>
        <dbReference type="ARBA" id="ARBA00023136"/>
    </source>
</evidence>
<comment type="similarity">
    <text evidence="2">Belongs to the ExbB/TolQ family.</text>
</comment>
<evidence type="ECO:0000256" key="5">
    <source>
        <dbReference type="ARBA" id="ARBA00022692"/>
    </source>
</evidence>
<comment type="subcellular location">
    <subcellularLocation>
        <location evidence="1">Cell membrane</location>
        <topology evidence="1">Multi-pass membrane protein</topology>
    </subcellularLocation>
</comment>
<evidence type="ECO:0000256" key="1">
    <source>
        <dbReference type="ARBA" id="ARBA00004651"/>
    </source>
</evidence>
<evidence type="ECO:0000256" key="7">
    <source>
        <dbReference type="ARBA" id="ARBA00022989"/>
    </source>
</evidence>
<evidence type="ECO:0000256" key="10">
    <source>
        <dbReference type="SAM" id="Phobius"/>
    </source>
</evidence>
<keyword evidence="6" id="KW-0653">Protein transport</keyword>
<keyword evidence="3" id="KW-0813">Transport</keyword>
<organism evidence="12">
    <name type="scientific">mine drainage metagenome</name>
    <dbReference type="NCBI Taxonomy" id="410659"/>
    <lineage>
        <taxon>unclassified sequences</taxon>
        <taxon>metagenomes</taxon>
        <taxon>ecological metagenomes</taxon>
    </lineage>
</organism>
<name>A0A1J5RRA5_9ZZZZ</name>
<dbReference type="Pfam" id="PF01618">
    <property type="entry name" value="MotA_ExbB"/>
    <property type="match status" value="1"/>
</dbReference>
<feature type="domain" description="MotA/TolQ/ExbB proton channel" evidence="11">
    <location>
        <begin position="76"/>
        <end position="192"/>
    </location>
</feature>
<dbReference type="InterPro" id="IPR002898">
    <property type="entry name" value="MotA_ExbB_proton_chnl"/>
</dbReference>
<sequence length="232" mass="25000">MNFSHLSALAAESGGILYLMPLLLLVALTLIIERFWFLSRVSRGVAATARDIAALHHLDRASIEAMRTRTLGQPQSRLLAVPLDYPEVSDPLRLGELLEEAILLEAPRIDRGVWLLDTIVTLAPLLGLLGTIIGMFNAFQILGQAGSAPTQVTGGIAEALVATAFGLLIAILGLVAFNNLTERVRHVVHRLETIKVMMVNRMDAPRGKAPRRAEEAARRPAPAPAPVMGTVG</sequence>
<evidence type="ECO:0000256" key="4">
    <source>
        <dbReference type="ARBA" id="ARBA00022475"/>
    </source>
</evidence>
<feature type="transmembrane region" description="Helical" evidence="10">
    <location>
        <begin position="159"/>
        <end position="180"/>
    </location>
</feature>
<evidence type="ECO:0000259" key="11">
    <source>
        <dbReference type="Pfam" id="PF01618"/>
    </source>
</evidence>